<evidence type="ECO:0000259" key="1">
    <source>
        <dbReference type="Pfam" id="PF01968"/>
    </source>
</evidence>
<feature type="domain" description="Hydantoinase A/oxoprolinase" evidence="1">
    <location>
        <begin position="1"/>
        <end position="254"/>
    </location>
</feature>
<organism evidence="3 4">
    <name type="scientific">Geodia barretti</name>
    <name type="common">Barrett's horny sponge</name>
    <dbReference type="NCBI Taxonomy" id="519541"/>
    <lineage>
        <taxon>Eukaryota</taxon>
        <taxon>Metazoa</taxon>
        <taxon>Porifera</taxon>
        <taxon>Demospongiae</taxon>
        <taxon>Heteroscleromorpha</taxon>
        <taxon>Tetractinellida</taxon>
        <taxon>Astrophorina</taxon>
        <taxon>Geodiidae</taxon>
        <taxon>Geodia</taxon>
    </lineage>
</organism>
<dbReference type="Pfam" id="PF01968">
    <property type="entry name" value="Hydantoinase_A"/>
    <property type="match status" value="1"/>
</dbReference>
<comment type="caution">
    <text evidence="3">The sequence shown here is derived from an EMBL/GenBank/DDBJ whole genome shotgun (WGS) entry which is preliminary data.</text>
</comment>
<evidence type="ECO:0000313" key="3">
    <source>
        <dbReference type="EMBL" id="CAI7995099.1"/>
    </source>
</evidence>
<accession>A0AA35QWR4</accession>
<dbReference type="InterPro" id="IPR045079">
    <property type="entry name" value="Oxoprolinase-like"/>
</dbReference>
<dbReference type="GO" id="GO:0005829">
    <property type="term" value="C:cytosol"/>
    <property type="evidence" value="ECO:0007669"/>
    <property type="project" value="TreeGrafter"/>
</dbReference>
<proteinExistence type="predicted"/>
<dbReference type="GO" id="GO:0006749">
    <property type="term" value="P:glutathione metabolic process"/>
    <property type="evidence" value="ECO:0007669"/>
    <property type="project" value="TreeGrafter"/>
</dbReference>
<reference evidence="3" key="1">
    <citation type="submission" date="2023-03" db="EMBL/GenBank/DDBJ databases">
        <authorList>
            <person name="Steffen K."/>
            <person name="Cardenas P."/>
        </authorList>
    </citation>
    <scope>NUCLEOTIDE SEQUENCE</scope>
</reference>
<dbReference type="GO" id="GO:0017168">
    <property type="term" value="F:5-oxoprolinase (ATP-hydrolyzing) activity"/>
    <property type="evidence" value="ECO:0007669"/>
    <property type="project" value="TreeGrafter"/>
</dbReference>
<evidence type="ECO:0000313" key="4">
    <source>
        <dbReference type="Proteomes" id="UP001174909"/>
    </source>
</evidence>
<dbReference type="AlphaFoldDB" id="A0AA35QWR4"/>
<dbReference type="PANTHER" id="PTHR11365">
    <property type="entry name" value="5-OXOPROLINASE RELATED"/>
    <property type="match status" value="1"/>
</dbReference>
<keyword evidence="4" id="KW-1185">Reference proteome</keyword>
<dbReference type="Pfam" id="PF19278">
    <property type="entry name" value="Hydant_A_C"/>
    <property type="match status" value="1"/>
</dbReference>
<sequence length="454" mass="48768">MQSNGGMMSVESAQDFSVNTILSGPAAGVIAATKIAAESGFQNLIGYDMGGTSLDVSLVTEGKPVVSNGIEPEFGIPIMVSMIDIHTIGAGGGSIARIDEGGLLQVGPESAGAEPGPVCYGLGGTEPTVTDANVILGRINPDYPIARATDFSFDLDTARSVLIEKIGKPLGLSLEEAALAILTIANNRIAGSIRRISIDRGHDPRDFVLFSFGGGGPLMVSFLLRELGVSQALVPYYPGIASAWGCVIADLQHDFVTMINRRLSELDPTDAEGIFAEHLAQGERLIKREQVPLTQVSVLREAEISYEGQTHVIRTPLPAGPVSPLVIAESFRRAYLRQYGQVDETFSGLETLLDSIPIRLLNLRTSVIGVRPNLSLKDFIPSPKTTLQDAQKGVRPVYVEDRFVECPIYDRSLLPWGSDFSGPAVIEQPDTTIWIEPWVRVRVDEGGNLFLSIA</sequence>
<dbReference type="InterPro" id="IPR002821">
    <property type="entry name" value="Hydantoinase_A"/>
</dbReference>
<dbReference type="PANTHER" id="PTHR11365:SF23">
    <property type="entry name" value="HYPOTHETICAL 5-OXOPROLINASE (EUROFUNG)-RELATED"/>
    <property type="match status" value="1"/>
</dbReference>
<feature type="domain" description="Acetophenone carboxylase-like C-terminal" evidence="2">
    <location>
        <begin position="287"/>
        <end position="445"/>
    </location>
</feature>
<name>A0AA35QWR4_GEOBA</name>
<dbReference type="Proteomes" id="UP001174909">
    <property type="component" value="Unassembled WGS sequence"/>
</dbReference>
<evidence type="ECO:0000259" key="2">
    <source>
        <dbReference type="Pfam" id="PF19278"/>
    </source>
</evidence>
<dbReference type="InterPro" id="IPR049517">
    <property type="entry name" value="ACX-like_C"/>
</dbReference>
<protein>
    <submittedName>
        <fullName evidence="3">D-/L-hydantoinase subunit A</fullName>
    </submittedName>
</protein>
<dbReference type="EMBL" id="CASHTH010000237">
    <property type="protein sequence ID" value="CAI7995099.1"/>
    <property type="molecule type" value="Genomic_DNA"/>
</dbReference>
<gene>
    <name evidence="3" type="ORF">GBAR_LOCUS1622</name>
</gene>